<organism evidence="4 5">
    <name type="scientific">Aspergillus welwitschiae</name>
    <dbReference type="NCBI Taxonomy" id="1341132"/>
    <lineage>
        <taxon>Eukaryota</taxon>
        <taxon>Fungi</taxon>
        <taxon>Dikarya</taxon>
        <taxon>Ascomycota</taxon>
        <taxon>Pezizomycotina</taxon>
        <taxon>Eurotiomycetes</taxon>
        <taxon>Eurotiomycetidae</taxon>
        <taxon>Eurotiales</taxon>
        <taxon>Aspergillaceae</taxon>
        <taxon>Aspergillus</taxon>
        <taxon>Aspergillus subgen. Circumdati</taxon>
    </lineage>
</organism>
<reference evidence="4 5" key="1">
    <citation type="submission" date="2018-07" db="EMBL/GenBank/DDBJ databases">
        <title>The genomes of Aspergillus section Nigri reveals drivers in fungal speciation.</title>
        <authorList>
            <consortium name="DOE Joint Genome Institute"/>
            <person name="Vesth T.C."/>
            <person name="Nybo J."/>
            <person name="Theobald S."/>
            <person name="Brandl J."/>
            <person name="Frisvad J.C."/>
            <person name="Nielsen K.F."/>
            <person name="Lyhne E.K."/>
            <person name="Kogle M.E."/>
            <person name="Kuo A."/>
            <person name="Riley R."/>
            <person name="Clum A."/>
            <person name="Nolan M."/>
            <person name="Lipzen A."/>
            <person name="Salamov A."/>
            <person name="Henrissat B."/>
            <person name="Wiebenga A."/>
            <person name="De vries R.P."/>
            <person name="Grigoriev I.V."/>
            <person name="Mortensen U.H."/>
            <person name="Andersen M.R."/>
            <person name="Baker S.E."/>
        </authorList>
    </citation>
    <scope>NUCLEOTIDE SEQUENCE [LARGE SCALE GENOMIC DNA]</scope>
    <source>
        <strain evidence="4 5">CBS 139.54b</strain>
    </source>
</reference>
<keyword evidence="2" id="KW-1133">Transmembrane helix</keyword>
<protein>
    <recommendedName>
        <fullName evidence="3">N-acetyltransferase domain-containing protein</fullName>
    </recommendedName>
</protein>
<sequence>MSTTNNTLTTSITTTEPDQIASLHLIADSIAQQRQLAARSMLTHPAVLSCLTFSLFITYFFTRALSTTGEDNWPYLLLITWPACITVYLLAAAHTTHPYLEKAGRTGTWSPPPSTSSSPSTSRAGYKTPVKRDHHSAEDNEEEEEEDIMIVTKYHNRVIGTLVLRIIRTEEELWGHVRDAVVREELYQTPSIPGTGSTTSTSSGSCQPVGVIRAWTVEQHLRGVGVGRNLLENAIRICRDRGIKGPVFSDCHANEVLGLPVVCNGELVRRERRAREVLERVKREVEEMQLVF</sequence>
<feature type="transmembrane region" description="Helical" evidence="2">
    <location>
        <begin position="73"/>
        <end position="93"/>
    </location>
</feature>
<gene>
    <name evidence="4" type="ORF">BDQ94DRAFT_166442</name>
</gene>
<evidence type="ECO:0000259" key="3">
    <source>
        <dbReference type="Pfam" id="PF00583"/>
    </source>
</evidence>
<dbReference type="SUPFAM" id="SSF55729">
    <property type="entry name" value="Acyl-CoA N-acyltransferases (Nat)"/>
    <property type="match status" value="1"/>
</dbReference>
<keyword evidence="5" id="KW-1185">Reference proteome</keyword>
<dbReference type="GeneID" id="38138906"/>
<dbReference type="InterPro" id="IPR016181">
    <property type="entry name" value="Acyl_CoA_acyltransferase"/>
</dbReference>
<feature type="transmembrane region" description="Helical" evidence="2">
    <location>
        <begin position="42"/>
        <end position="61"/>
    </location>
</feature>
<dbReference type="AlphaFoldDB" id="A0A3F3QG41"/>
<dbReference type="Proteomes" id="UP000253729">
    <property type="component" value="Unassembled WGS sequence"/>
</dbReference>
<feature type="region of interest" description="Disordered" evidence="1">
    <location>
        <begin position="103"/>
        <end position="146"/>
    </location>
</feature>
<keyword evidence="2" id="KW-0812">Transmembrane</keyword>
<dbReference type="Pfam" id="PF00583">
    <property type="entry name" value="Acetyltransf_1"/>
    <property type="match status" value="1"/>
</dbReference>
<proteinExistence type="predicted"/>
<dbReference type="EMBL" id="KZ852034">
    <property type="protein sequence ID" value="RDH38248.1"/>
    <property type="molecule type" value="Genomic_DNA"/>
</dbReference>
<evidence type="ECO:0000313" key="4">
    <source>
        <dbReference type="EMBL" id="RDH38248.1"/>
    </source>
</evidence>
<dbReference type="GO" id="GO:0016747">
    <property type="term" value="F:acyltransferase activity, transferring groups other than amino-acyl groups"/>
    <property type="evidence" value="ECO:0007669"/>
    <property type="project" value="InterPro"/>
</dbReference>
<evidence type="ECO:0000313" key="5">
    <source>
        <dbReference type="Proteomes" id="UP000253729"/>
    </source>
</evidence>
<evidence type="ECO:0000256" key="1">
    <source>
        <dbReference type="SAM" id="MobiDB-lite"/>
    </source>
</evidence>
<name>A0A3F3QG41_9EURO</name>
<accession>A0A3F3QG41</accession>
<keyword evidence="2" id="KW-0472">Membrane</keyword>
<dbReference type="InterPro" id="IPR000182">
    <property type="entry name" value="GNAT_dom"/>
</dbReference>
<dbReference type="RefSeq" id="XP_026631270.1">
    <property type="nucleotide sequence ID" value="XM_026770550.1"/>
</dbReference>
<dbReference type="Gene3D" id="3.40.630.30">
    <property type="match status" value="1"/>
</dbReference>
<evidence type="ECO:0000256" key="2">
    <source>
        <dbReference type="SAM" id="Phobius"/>
    </source>
</evidence>
<feature type="domain" description="N-acetyltransferase" evidence="3">
    <location>
        <begin position="136"/>
        <end position="250"/>
    </location>
</feature>